<comment type="caution">
    <text evidence="2">The sequence shown here is derived from an EMBL/GenBank/DDBJ whole genome shotgun (WGS) entry which is preliminary data.</text>
</comment>
<sequence>MMRSLKEKYLYLSGNEESYWYCRMLQGLGGVGCRNDLRSTEMNATDADHSRVPRSNKIKKGEKVCYPSRILSDNTHVGFMQAAIVDFMDETAHLQANPLFQKQSQGTPEQPSPEYASKSIYSQHGTAIVCYRRVVTTTVL</sequence>
<keyword evidence="3" id="KW-1185">Reference proteome</keyword>
<feature type="compositionally biased region" description="Polar residues" evidence="1">
    <location>
        <begin position="99"/>
        <end position="109"/>
    </location>
</feature>
<evidence type="ECO:0000256" key="1">
    <source>
        <dbReference type="SAM" id="MobiDB-lite"/>
    </source>
</evidence>
<gene>
    <name evidence="2" type="ORF">KSP40_PGU015745</name>
</gene>
<accession>A0ABR2MJP4</accession>
<name>A0ABR2MJP4_9ASPA</name>
<reference evidence="2 3" key="1">
    <citation type="journal article" date="2022" name="Nat. Plants">
        <title>Genomes of leafy and leafless Platanthera orchids illuminate the evolution of mycoheterotrophy.</title>
        <authorList>
            <person name="Li M.H."/>
            <person name="Liu K.W."/>
            <person name="Li Z."/>
            <person name="Lu H.C."/>
            <person name="Ye Q.L."/>
            <person name="Zhang D."/>
            <person name="Wang J.Y."/>
            <person name="Li Y.F."/>
            <person name="Zhong Z.M."/>
            <person name="Liu X."/>
            <person name="Yu X."/>
            <person name="Liu D.K."/>
            <person name="Tu X.D."/>
            <person name="Liu B."/>
            <person name="Hao Y."/>
            <person name="Liao X.Y."/>
            <person name="Jiang Y.T."/>
            <person name="Sun W.H."/>
            <person name="Chen J."/>
            <person name="Chen Y.Q."/>
            <person name="Ai Y."/>
            <person name="Zhai J.W."/>
            <person name="Wu S.S."/>
            <person name="Zhou Z."/>
            <person name="Hsiao Y.Y."/>
            <person name="Wu W.L."/>
            <person name="Chen Y.Y."/>
            <person name="Lin Y.F."/>
            <person name="Hsu J.L."/>
            <person name="Li C.Y."/>
            <person name="Wang Z.W."/>
            <person name="Zhao X."/>
            <person name="Zhong W.Y."/>
            <person name="Ma X.K."/>
            <person name="Ma L."/>
            <person name="Huang J."/>
            <person name="Chen G.Z."/>
            <person name="Huang M.Z."/>
            <person name="Huang L."/>
            <person name="Peng D.H."/>
            <person name="Luo Y.B."/>
            <person name="Zou S.Q."/>
            <person name="Chen S.P."/>
            <person name="Lan S."/>
            <person name="Tsai W.C."/>
            <person name="Van de Peer Y."/>
            <person name="Liu Z.J."/>
        </authorList>
    </citation>
    <scope>NUCLEOTIDE SEQUENCE [LARGE SCALE GENOMIC DNA]</scope>
    <source>
        <strain evidence="2">Lor288</strain>
    </source>
</reference>
<dbReference type="EMBL" id="JBBWWR010000007">
    <property type="protein sequence ID" value="KAK8964291.1"/>
    <property type="molecule type" value="Genomic_DNA"/>
</dbReference>
<evidence type="ECO:0000313" key="3">
    <source>
        <dbReference type="Proteomes" id="UP001412067"/>
    </source>
</evidence>
<protein>
    <submittedName>
        <fullName evidence="2">Uncharacterized protein</fullName>
    </submittedName>
</protein>
<feature type="region of interest" description="Disordered" evidence="1">
    <location>
        <begin position="99"/>
        <end position="118"/>
    </location>
</feature>
<proteinExistence type="predicted"/>
<dbReference type="Proteomes" id="UP001412067">
    <property type="component" value="Unassembled WGS sequence"/>
</dbReference>
<organism evidence="2 3">
    <name type="scientific">Platanthera guangdongensis</name>
    <dbReference type="NCBI Taxonomy" id="2320717"/>
    <lineage>
        <taxon>Eukaryota</taxon>
        <taxon>Viridiplantae</taxon>
        <taxon>Streptophyta</taxon>
        <taxon>Embryophyta</taxon>
        <taxon>Tracheophyta</taxon>
        <taxon>Spermatophyta</taxon>
        <taxon>Magnoliopsida</taxon>
        <taxon>Liliopsida</taxon>
        <taxon>Asparagales</taxon>
        <taxon>Orchidaceae</taxon>
        <taxon>Orchidoideae</taxon>
        <taxon>Orchideae</taxon>
        <taxon>Orchidinae</taxon>
        <taxon>Platanthera</taxon>
    </lineage>
</organism>
<evidence type="ECO:0000313" key="2">
    <source>
        <dbReference type="EMBL" id="KAK8964291.1"/>
    </source>
</evidence>